<gene>
    <name evidence="2" type="ORF">D7294_04655</name>
</gene>
<protein>
    <submittedName>
        <fullName evidence="2">Geranylgeranyl reductase family protein</fullName>
    </submittedName>
</protein>
<evidence type="ECO:0000259" key="1">
    <source>
        <dbReference type="Pfam" id="PF01494"/>
    </source>
</evidence>
<dbReference type="GO" id="GO:0016628">
    <property type="term" value="F:oxidoreductase activity, acting on the CH-CH group of donors, NAD or NADP as acceptor"/>
    <property type="evidence" value="ECO:0007669"/>
    <property type="project" value="InterPro"/>
</dbReference>
<dbReference type="GO" id="GO:0071949">
    <property type="term" value="F:FAD binding"/>
    <property type="evidence" value="ECO:0007669"/>
    <property type="project" value="InterPro"/>
</dbReference>
<dbReference type="NCBIfam" id="TIGR02032">
    <property type="entry name" value="GG-red-SF"/>
    <property type="match status" value="1"/>
</dbReference>
<keyword evidence="3" id="KW-1185">Reference proteome</keyword>
<organism evidence="2 3">
    <name type="scientific">Streptomyces hoynatensis</name>
    <dbReference type="NCBI Taxonomy" id="1141874"/>
    <lineage>
        <taxon>Bacteria</taxon>
        <taxon>Bacillati</taxon>
        <taxon>Actinomycetota</taxon>
        <taxon>Actinomycetes</taxon>
        <taxon>Kitasatosporales</taxon>
        <taxon>Streptomycetaceae</taxon>
        <taxon>Streptomyces</taxon>
    </lineage>
</organism>
<dbReference type="InterPro" id="IPR036188">
    <property type="entry name" value="FAD/NAD-bd_sf"/>
</dbReference>
<proteinExistence type="predicted"/>
<name>A0A3A9ZD79_9ACTN</name>
<feature type="domain" description="FAD-binding" evidence="1">
    <location>
        <begin position="11"/>
        <end position="317"/>
    </location>
</feature>
<dbReference type="Pfam" id="PF01494">
    <property type="entry name" value="FAD_binding_3"/>
    <property type="match status" value="1"/>
</dbReference>
<dbReference type="PANTHER" id="PTHR42685">
    <property type="entry name" value="GERANYLGERANYL DIPHOSPHATE REDUCTASE"/>
    <property type="match status" value="1"/>
</dbReference>
<comment type="caution">
    <text evidence="2">The sequence shown here is derived from an EMBL/GenBank/DDBJ whole genome shotgun (WGS) entry which is preliminary data.</text>
</comment>
<reference evidence="2 3" key="1">
    <citation type="journal article" date="2014" name="Int. J. Syst. Evol. Microbiol.">
        <title>Streptomyces hoynatensis sp. nov., isolated from deep marine sediment.</title>
        <authorList>
            <person name="Veyisoglu A."/>
            <person name="Sahin N."/>
        </authorList>
    </citation>
    <scope>NUCLEOTIDE SEQUENCE [LARGE SCALE GENOMIC DNA]</scope>
    <source>
        <strain evidence="2 3">KCTC 29097</strain>
    </source>
</reference>
<evidence type="ECO:0000313" key="3">
    <source>
        <dbReference type="Proteomes" id="UP000272474"/>
    </source>
</evidence>
<dbReference type="AlphaFoldDB" id="A0A3A9ZD79"/>
<dbReference type="RefSeq" id="WP_120675775.1">
    <property type="nucleotide sequence ID" value="NZ_RBAL01000002.1"/>
</dbReference>
<dbReference type="PRINTS" id="PR00420">
    <property type="entry name" value="RNGMNOXGNASE"/>
</dbReference>
<dbReference type="InterPro" id="IPR002938">
    <property type="entry name" value="FAD-bd"/>
</dbReference>
<sequence>MAKRRKPAEAADVIVVGAGPAGSSAACHLAGHGLDVLLLEKSEFPREKVCGDGLTPRAVHQLARMGVDVGGEGWQRNRGVRFVSGETSVEIDWPESPRFPGFGLTRSRHDFDDLLARRAVAAGARLRTSARVTAPVLDATGRVRGVEAAVGPEGRAERFEAPLVVAADGVSARLGVALGIRRLPHRPMATAIRRYHRTEARHADPYLDIWGDLTTRPGGPALPGYGWIFPMGDGRVNVGLGLVSTPRAPGVDTRRVLDDWLARTPEEWGLRDAAGVDGPVRGAALPMGFNRLPHYSRGLLLAGDSGGMVSPWSGEGIPYALESGELAAEVVTDALARPGGPWRERVLRRYPDEVRRRNGRYYRLGNAWAALLTRPAVTSLISRRLITSPAAMRYAIRVLVNLTDERDGDAADRLITTLMRAVPNPAPRLSRRSRAPRRRPGR</sequence>
<dbReference type="Proteomes" id="UP000272474">
    <property type="component" value="Unassembled WGS sequence"/>
</dbReference>
<dbReference type="PROSITE" id="PS51257">
    <property type="entry name" value="PROKAR_LIPOPROTEIN"/>
    <property type="match status" value="1"/>
</dbReference>
<dbReference type="OrthoDB" id="9795712at2"/>
<dbReference type="PANTHER" id="PTHR42685:SF22">
    <property type="entry name" value="CONDITIONED MEDIUM FACTOR RECEPTOR 1"/>
    <property type="match status" value="1"/>
</dbReference>
<dbReference type="InterPro" id="IPR011777">
    <property type="entry name" value="Geranylgeranyl_Rdtase_fam"/>
</dbReference>
<dbReference type="EMBL" id="RBAL01000002">
    <property type="protein sequence ID" value="RKN45754.1"/>
    <property type="molecule type" value="Genomic_DNA"/>
</dbReference>
<evidence type="ECO:0000313" key="2">
    <source>
        <dbReference type="EMBL" id="RKN45754.1"/>
    </source>
</evidence>
<dbReference type="InterPro" id="IPR050407">
    <property type="entry name" value="Geranylgeranyl_reductase"/>
</dbReference>
<accession>A0A3A9ZD79</accession>
<dbReference type="SUPFAM" id="SSF51905">
    <property type="entry name" value="FAD/NAD(P)-binding domain"/>
    <property type="match status" value="1"/>
</dbReference>
<dbReference type="Gene3D" id="3.50.50.60">
    <property type="entry name" value="FAD/NAD(P)-binding domain"/>
    <property type="match status" value="1"/>
</dbReference>